<keyword evidence="1" id="KW-1133">Transmembrane helix</keyword>
<evidence type="ECO:0000256" key="1">
    <source>
        <dbReference type="SAM" id="Phobius"/>
    </source>
</evidence>
<dbReference type="AlphaFoldDB" id="A0A1H0T3Q3"/>
<organism evidence="2 3">
    <name type="scientific">Litchfieldia salsa</name>
    <dbReference type="NCBI Taxonomy" id="930152"/>
    <lineage>
        <taxon>Bacteria</taxon>
        <taxon>Bacillati</taxon>
        <taxon>Bacillota</taxon>
        <taxon>Bacilli</taxon>
        <taxon>Bacillales</taxon>
        <taxon>Bacillaceae</taxon>
        <taxon>Litchfieldia</taxon>
    </lineage>
</organism>
<feature type="transmembrane region" description="Helical" evidence="1">
    <location>
        <begin position="35"/>
        <end position="55"/>
    </location>
</feature>
<evidence type="ECO:0000313" key="3">
    <source>
        <dbReference type="Proteomes" id="UP000199159"/>
    </source>
</evidence>
<keyword evidence="1" id="KW-0812">Transmembrane</keyword>
<name>A0A1H0T3Q3_9BACI</name>
<keyword evidence="3" id="KW-1185">Reference proteome</keyword>
<keyword evidence="1" id="KW-0472">Membrane</keyword>
<evidence type="ECO:0000313" key="2">
    <source>
        <dbReference type="EMBL" id="SDP48168.1"/>
    </source>
</evidence>
<protein>
    <submittedName>
        <fullName evidence="2">Uncharacterized protein</fullName>
    </submittedName>
</protein>
<accession>A0A1H0T3Q3</accession>
<feature type="transmembrane region" description="Helical" evidence="1">
    <location>
        <begin position="7"/>
        <end position="29"/>
    </location>
</feature>
<dbReference type="STRING" id="930152.SAMN05216565_103252"/>
<proteinExistence type="predicted"/>
<dbReference type="Proteomes" id="UP000199159">
    <property type="component" value="Unassembled WGS sequence"/>
</dbReference>
<dbReference type="EMBL" id="FNJU01000003">
    <property type="protein sequence ID" value="SDP48168.1"/>
    <property type="molecule type" value="Genomic_DNA"/>
</dbReference>
<dbReference type="OrthoDB" id="2887740at2"/>
<sequence length="65" mass="7353">MVALKEFMSSLLFIVGWFVLAISAYLLYWAIIMPILAIIPFLISLGTGLLCLYCSRKLDVRKKAN</sequence>
<gene>
    <name evidence="2" type="ORF">SAMN05216565_103252</name>
</gene>
<reference evidence="3" key="1">
    <citation type="submission" date="2016-10" db="EMBL/GenBank/DDBJ databases">
        <authorList>
            <person name="Varghese N."/>
            <person name="Submissions S."/>
        </authorList>
    </citation>
    <scope>NUCLEOTIDE SEQUENCE [LARGE SCALE GENOMIC DNA]</scope>
    <source>
        <strain evidence="3">IBRC-M10078</strain>
    </source>
</reference>